<dbReference type="PROSITE" id="PS00080">
    <property type="entry name" value="MULTICOPPER_OXIDASE2"/>
    <property type="match status" value="1"/>
</dbReference>
<protein>
    <submittedName>
        <fullName evidence="15">LANO_0G01508g1_1</fullName>
    </submittedName>
</protein>
<keyword evidence="6" id="KW-0408">Iron</keyword>
<reference evidence="16" key="1">
    <citation type="submission" date="2016-03" db="EMBL/GenBank/DDBJ databases">
        <authorList>
            <person name="Devillers Hugo."/>
        </authorList>
    </citation>
    <scope>NUCLEOTIDE SEQUENCE [LARGE SCALE GENOMIC DNA]</scope>
</reference>
<feature type="signal peptide" evidence="11">
    <location>
        <begin position="1"/>
        <end position="20"/>
    </location>
</feature>
<name>A0A1G4KEN4_9SACH</name>
<sequence length="608" mass="67355">MQAPFFYAAFLLLVLPLGLSETIVRELNISRTTSDSGKQLISLNGEINSLGPTIRVQAGDTLNLLVNNEICDEQDLAQYGEDYCNTSIHFHGLVLGNDDGKLGALNDGVPQVTQRSIPPQMSYWYNFTIPESMEGGTYWFHSHSSVQYGDGLRGVFLVDSSARETYLSRVIAKLDAVGTGGTLLEGLPETGSQKSIQEVIVAVSDWYSKSSVEILADVMSPTGGPDPRVEGSTLNGDQDSVKFEITENTEYVELRVINVGMSGTNILNIEGHRLCVVETDGVLTKPYLIDTLSIAVGQRFTVLVKLDLSTPRARIIHGCGKMMGYVTKTHWLVRPGKEIGQNFGGDPRNLPGLDKNEKFREFVPMHGELLPSPRQQVSLDYSYESDFKEQFKTGMYAVNGDTMPEFLPDGVLLEGARGVREPIQLESDEVIEIAINSIDHMTHPWHMHGHTFQVISVGQSRDGPLHFEDLETPAMKRYQADLFAWEGKVPMTRDTINIPGSSYAVIRFLANNPGFWLLHCHVEWHMSKGLGVVLAEGNAKIAAVPNAFQRPDDYRTISGAADTGTAETDSSDSKVEPKPIPTSKWKVLIIYMLVMCLFNAVVWLFFFR</sequence>
<gene>
    <name evidence="15" type="ORF">LANO_0G01508G</name>
</gene>
<keyword evidence="8" id="KW-0406">Ion transport</keyword>
<organism evidence="15 16">
    <name type="scientific">Lachancea nothofagi CBS 11611</name>
    <dbReference type="NCBI Taxonomy" id="1266666"/>
    <lineage>
        <taxon>Eukaryota</taxon>
        <taxon>Fungi</taxon>
        <taxon>Dikarya</taxon>
        <taxon>Ascomycota</taxon>
        <taxon>Saccharomycotina</taxon>
        <taxon>Saccharomycetes</taxon>
        <taxon>Saccharomycetales</taxon>
        <taxon>Saccharomycetaceae</taxon>
        <taxon>Lachancea</taxon>
    </lineage>
</organism>
<dbReference type="CDD" id="cd13877">
    <property type="entry name" value="CuRO_2_Fet3p_like"/>
    <property type="match status" value="1"/>
</dbReference>
<evidence type="ECO:0000256" key="11">
    <source>
        <dbReference type="SAM" id="SignalP"/>
    </source>
</evidence>
<evidence type="ECO:0000256" key="4">
    <source>
        <dbReference type="ARBA" id="ARBA00022723"/>
    </source>
</evidence>
<dbReference type="CDD" id="cd13864">
    <property type="entry name" value="CuRO_1_MCO_like_2"/>
    <property type="match status" value="1"/>
</dbReference>
<keyword evidence="10" id="KW-0812">Transmembrane</keyword>
<evidence type="ECO:0000256" key="10">
    <source>
        <dbReference type="SAM" id="Phobius"/>
    </source>
</evidence>
<evidence type="ECO:0000313" key="16">
    <source>
        <dbReference type="Proteomes" id="UP000189911"/>
    </source>
</evidence>
<keyword evidence="16" id="KW-1185">Reference proteome</keyword>
<comment type="similarity">
    <text evidence="2">Belongs to the multicopper oxidase family.</text>
</comment>
<evidence type="ECO:0000256" key="2">
    <source>
        <dbReference type="ARBA" id="ARBA00010609"/>
    </source>
</evidence>
<keyword evidence="8" id="KW-0813">Transport</keyword>
<dbReference type="InterPro" id="IPR044130">
    <property type="entry name" value="CuRO_2_Fet3-like"/>
</dbReference>
<evidence type="ECO:0000256" key="3">
    <source>
        <dbReference type="ARBA" id="ARBA00022496"/>
    </source>
</evidence>
<keyword evidence="10" id="KW-1133">Transmembrane helix</keyword>
<keyword evidence="10" id="KW-0472">Membrane</keyword>
<evidence type="ECO:0000256" key="6">
    <source>
        <dbReference type="ARBA" id="ARBA00023004"/>
    </source>
</evidence>
<dbReference type="EMBL" id="LT598453">
    <property type="protein sequence ID" value="SCV02995.1"/>
    <property type="molecule type" value="Genomic_DNA"/>
</dbReference>
<feature type="region of interest" description="Disordered" evidence="9">
    <location>
        <begin position="559"/>
        <end position="578"/>
    </location>
</feature>
<dbReference type="OrthoDB" id="2121828at2759"/>
<dbReference type="PANTHER" id="PTHR11709">
    <property type="entry name" value="MULTI-COPPER OXIDASE"/>
    <property type="match status" value="1"/>
</dbReference>
<evidence type="ECO:0000256" key="7">
    <source>
        <dbReference type="ARBA" id="ARBA00023008"/>
    </source>
</evidence>
<feature type="transmembrane region" description="Helical" evidence="10">
    <location>
        <begin position="588"/>
        <end position="607"/>
    </location>
</feature>
<dbReference type="Gene3D" id="2.60.40.420">
    <property type="entry name" value="Cupredoxins - blue copper proteins"/>
    <property type="match status" value="3"/>
</dbReference>
<dbReference type="InterPro" id="IPR002355">
    <property type="entry name" value="Cu_oxidase_Cu_BS"/>
</dbReference>
<keyword evidence="5" id="KW-0560">Oxidoreductase</keyword>
<dbReference type="GO" id="GO:0005507">
    <property type="term" value="F:copper ion binding"/>
    <property type="evidence" value="ECO:0007669"/>
    <property type="project" value="InterPro"/>
</dbReference>
<dbReference type="GO" id="GO:0010106">
    <property type="term" value="P:cellular response to iron ion starvation"/>
    <property type="evidence" value="ECO:0007669"/>
    <property type="project" value="TreeGrafter"/>
</dbReference>
<dbReference type="AlphaFoldDB" id="A0A1G4KEN4"/>
<accession>A0A1G4KEN4</accession>
<dbReference type="InterPro" id="IPR008972">
    <property type="entry name" value="Cupredoxin"/>
</dbReference>
<dbReference type="InterPro" id="IPR011707">
    <property type="entry name" value="Cu-oxidase-like_N"/>
</dbReference>
<evidence type="ECO:0000259" key="12">
    <source>
        <dbReference type="Pfam" id="PF00394"/>
    </source>
</evidence>
<keyword evidence="7" id="KW-0186">Copper</keyword>
<dbReference type="SUPFAM" id="SSF49503">
    <property type="entry name" value="Cupredoxins"/>
    <property type="match status" value="3"/>
</dbReference>
<dbReference type="PANTHER" id="PTHR11709:SF434">
    <property type="entry name" value="IRON TRANSPORT MULTICOPPER OXIDASE FET5-RELATED"/>
    <property type="match status" value="1"/>
</dbReference>
<evidence type="ECO:0000256" key="9">
    <source>
        <dbReference type="SAM" id="MobiDB-lite"/>
    </source>
</evidence>
<evidence type="ECO:0000256" key="5">
    <source>
        <dbReference type="ARBA" id="ARBA00023002"/>
    </source>
</evidence>
<evidence type="ECO:0000259" key="14">
    <source>
        <dbReference type="Pfam" id="PF07732"/>
    </source>
</evidence>
<dbReference type="Pfam" id="PF07732">
    <property type="entry name" value="Cu-oxidase_3"/>
    <property type="match status" value="1"/>
</dbReference>
<evidence type="ECO:0000313" key="15">
    <source>
        <dbReference type="EMBL" id="SCV02995.1"/>
    </source>
</evidence>
<dbReference type="GO" id="GO:0004322">
    <property type="term" value="F:ferroxidase activity"/>
    <property type="evidence" value="ECO:0007669"/>
    <property type="project" value="TreeGrafter"/>
</dbReference>
<keyword evidence="3" id="KW-0410">Iron transport</keyword>
<keyword evidence="11" id="KW-0732">Signal</keyword>
<evidence type="ECO:0000256" key="1">
    <source>
        <dbReference type="ARBA" id="ARBA00001935"/>
    </source>
</evidence>
<evidence type="ECO:0000256" key="8">
    <source>
        <dbReference type="ARBA" id="ARBA00023065"/>
    </source>
</evidence>
<comment type="cofactor">
    <cofactor evidence="1">
        <name>Cu cation</name>
        <dbReference type="ChEBI" id="CHEBI:23378"/>
    </cofactor>
</comment>
<dbReference type="Pfam" id="PF07731">
    <property type="entry name" value="Cu-oxidase_2"/>
    <property type="match status" value="1"/>
</dbReference>
<dbReference type="GO" id="GO:0033215">
    <property type="term" value="P:reductive iron assimilation"/>
    <property type="evidence" value="ECO:0007669"/>
    <property type="project" value="TreeGrafter"/>
</dbReference>
<keyword evidence="4" id="KW-0479">Metal-binding</keyword>
<feature type="domain" description="Plastocyanin-like" evidence="13">
    <location>
        <begin position="420"/>
        <end position="538"/>
    </location>
</feature>
<evidence type="ECO:0000259" key="13">
    <source>
        <dbReference type="Pfam" id="PF07731"/>
    </source>
</evidence>
<dbReference type="Proteomes" id="UP000189911">
    <property type="component" value="Chromosome G"/>
</dbReference>
<dbReference type="InterPro" id="IPR001117">
    <property type="entry name" value="Cu-oxidase_2nd"/>
</dbReference>
<feature type="chain" id="PRO_5009236506" evidence="11">
    <location>
        <begin position="21"/>
        <end position="608"/>
    </location>
</feature>
<dbReference type="InterPro" id="IPR045087">
    <property type="entry name" value="Cu-oxidase_fam"/>
</dbReference>
<dbReference type="GO" id="GO:0000329">
    <property type="term" value="C:fungal-type vacuole membrane"/>
    <property type="evidence" value="ECO:0007669"/>
    <property type="project" value="TreeGrafter"/>
</dbReference>
<dbReference type="Pfam" id="PF00394">
    <property type="entry name" value="Cu-oxidase"/>
    <property type="match status" value="1"/>
</dbReference>
<dbReference type="PROSITE" id="PS00079">
    <property type="entry name" value="MULTICOPPER_OXIDASE1"/>
    <property type="match status" value="2"/>
</dbReference>
<feature type="domain" description="Plastocyanin-like" evidence="14">
    <location>
        <begin position="37"/>
        <end position="161"/>
    </location>
</feature>
<dbReference type="InterPro" id="IPR011706">
    <property type="entry name" value="Cu-oxidase_C"/>
</dbReference>
<dbReference type="InterPro" id="IPR033138">
    <property type="entry name" value="Cu_oxidase_CS"/>
</dbReference>
<feature type="domain" description="Plastocyanin-like" evidence="12">
    <location>
        <begin position="198"/>
        <end position="307"/>
    </location>
</feature>
<proteinExistence type="inferred from homology"/>